<evidence type="ECO:0000313" key="2">
    <source>
        <dbReference type="Proteomes" id="UP000249526"/>
    </source>
</evidence>
<protein>
    <submittedName>
        <fullName evidence="1">Uncharacterized protein</fullName>
    </submittedName>
</protein>
<dbReference type="GeneID" id="37163822"/>
<name>A0A8G1R4B8_9EURO</name>
<organism evidence="1 2">
    <name type="scientific">Aspergillus piperis CBS 112811</name>
    <dbReference type="NCBI Taxonomy" id="1448313"/>
    <lineage>
        <taxon>Eukaryota</taxon>
        <taxon>Fungi</taxon>
        <taxon>Dikarya</taxon>
        <taxon>Ascomycota</taxon>
        <taxon>Pezizomycotina</taxon>
        <taxon>Eurotiomycetes</taxon>
        <taxon>Eurotiomycetidae</taxon>
        <taxon>Eurotiales</taxon>
        <taxon>Aspergillaceae</taxon>
        <taxon>Aspergillus</taxon>
        <taxon>Aspergillus subgen. Circumdati</taxon>
    </lineage>
</organism>
<sequence length="93" mass="10548">MAHIDSKEPPFHATLHYDTVHETERELSGLSTWREPEGSKLIIDAWFYPSAPILSLYLWGTELFPPILAAPPTSSLATNSLWQYVHTTHTTTQ</sequence>
<keyword evidence="2" id="KW-1185">Reference proteome</keyword>
<dbReference type="AlphaFoldDB" id="A0A8G1R4B8"/>
<gene>
    <name evidence="1" type="ORF">BO85DRAFT_450618</name>
</gene>
<accession>A0A8G1R4B8</accession>
<dbReference type="Proteomes" id="UP000249526">
    <property type="component" value="Unassembled WGS sequence"/>
</dbReference>
<proteinExistence type="predicted"/>
<dbReference type="EMBL" id="KZ825065">
    <property type="protein sequence ID" value="RAH56590.1"/>
    <property type="molecule type" value="Genomic_DNA"/>
</dbReference>
<evidence type="ECO:0000313" key="1">
    <source>
        <dbReference type="EMBL" id="RAH56590.1"/>
    </source>
</evidence>
<reference evidence="1 2" key="1">
    <citation type="submission" date="2018-02" db="EMBL/GenBank/DDBJ databases">
        <title>The genomes of Aspergillus section Nigri reveals drivers in fungal speciation.</title>
        <authorList>
            <consortium name="DOE Joint Genome Institute"/>
            <person name="Vesth T.C."/>
            <person name="Nybo J."/>
            <person name="Theobald S."/>
            <person name="Brandl J."/>
            <person name="Frisvad J.C."/>
            <person name="Nielsen K.F."/>
            <person name="Lyhne E.K."/>
            <person name="Kogle M.E."/>
            <person name="Kuo A."/>
            <person name="Riley R."/>
            <person name="Clum A."/>
            <person name="Nolan M."/>
            <person name="Lipzen A."/>
            <person name="Salamov A."/>
            <person name="Henrissat B."/>
            <person name="Wiebenga A."/>
            <person name="De vries R.P."/>
            <person name="Grigoriev I.V."/>
            <person name="Mortensen U.H."/>
            <person name="Andersen M.R."/>
            <person name="Baker S.E."/>
        </authorList>
    </citation>
    <scope>NUCLEOTIDE SEQUENCE [LARGE SCALE GENOMIC DNA]</scope>
    <source>
        <strain evidence="1 2">CBS 112811</strain>
    </source>
</reference>
<dbReference type="RefSeq" id="XP_025514512.1">
    <property type="nucleotide sequence ID" value="XM_025660420.1"/>
</dbReference>